<dbReference type="SMART" id="SM00091">
    <property type="entry name" value="PAS"/>
    <property type="match status" value="1"/>
</dbReference>
<evidence type="ECO:0000259" key="11">
    <source>
        <dbReference type="PROSITE" id="PS50924"/>
    </source>
</evidence>
<dbReference type="InterPro" id="IPR003661">
    <property type="entry name" value="HisK_dim/P_dom"/>
</dbReference>
<dbReference type="SMART" id="SM00387">
    <property type="entry name" value="HATPase_c"/>
    <property type="match status" value="1"/>
</dbReference>
<feature type="transmembrane region" description="Helical" evidence="9">
    <location>
        <begin position="44"/>
        <end position="67"/>
    </location>
</feature>
<dbReference type="Pfam" id="PF02518">
    <property type="entry name" value="HATPase_c"/>
    <property type="match status" value="1"/>
</dbReference>
<feature type="transmembrane region" description="Helical" evidence="9">
    <location>
        <begin position="204"/>
        <end position="229"/>
    </location>
</feature>
<evidence type="ECO:0000256" key="1">
    <source>
        <dbReference type="ARBA" id="ARBA00000085"/>
    </source>
</evidence>
<dbReference type="Gene3D" id="3.30.450.20">
    <property type="entry name" value="PAS domain"/>
    <property type="match status" value="1"/>
</dbReference>
<dbReference type="InterPro" id="IPR005467">
    <property type="entry name" value="His_kinase_dom"/>
</dbReference>
<keyword evidence="8" id="KW-0902">Two-component regulatory system</keyword>
<dbReference type="SMART" id="SM00388">
    <property type="entry name" value="HisKA"/>
    <property type="match status" value="1"/>
</dbReference>
<accession>A0ABW0R2R9</accession>
<sequence>MHGTGAVGPVFFLLLALLISILASYTMFNFIGNLKRSNGGFRQFWLAGGAFIFGIGIWAKHLVMLMALEQTLYFDWTMLVALCFIIFFSLMTFVLLTFQGAVAFRLLFGSLILASGIAFMSYFTIFGQPIEKLDVQPAYVVLSLLVLFVGTYVAFLFSENSNRKLRFLSSIILGTSALVVQLFGEKGMQFEYSPFYTEDKLNADISLLAIIIGIGALLILLSTHITWYIDKRLGQMDERYRLLVENSLDTIAIFKGGQWAFVNSAGLRMFEANQSHELVGKSIYTFLPVRDHLKVKERLQNLVFTGSGKPIEQEWYTLEGHTLHTEIVETMTAIDNEPAVQVIIRDISERKKNEELLINSEKLYVAGQLAAGIAHEIRNPLTSLKGFLQLIASGRKNNGTYYDIMNSELDRIEDIVSELLMLSKPQVYDLTYQDMRVMMRDTVTLLETQAILHNIAIDAEYGTDPLWIYGVENQVKQVFINVIKNAIEAMIDGGSIRIKLSREHDCIYVRIRDEGPGFGEDQLAKIGQPFYTTKEKGTGLGLMVSYKIVDNHQGKINVKSEIGKGTLFEIMLPFRYPESVVKKTS</sequence>
<keyword evidence="9" id="KW-0472">Membrane</keyword>
<keyword evidence="5" id="KW-0547">Nucleotide-binding</keyword>
<dbReference type="SUPFAM" id="SSF47384">
    <property type="entry name" value="Homodimeric domain of signal transducing histidine kinase"/>
    <property type="match status" value="1"/>
</dbReference>
<dbReference type="InterPro" id="IPR004358">
    <property type="entry name" value="Sig_transdc_His_kin-like_C"/>
</dbReference>
<keyword evidence="7 12" id="KW-0067">ATP-binding</keyword>
<evidence type="ECO:0000256" key="9">
    <source>
        <dbReference type="PROSITE-ProRule" id="PRU00244"/>
    </source>
</evidence>
<dbReference type="SUPFAM" id="SSF55874">
    <property type="entry name" value="ATPase domain of HSP90 chaperone/DNA topoisomerase II/histidine kinase"/>
    <property type="match status" value="1"/>
</dbReference>
<dbReference type="PANTHER" id="PTHR43065:SF34">
    <property type="entry name" value="SPORULATION KINASE A"/>
    <property type="match status" value="1"/>
</dbReference>
<dbReference type="NCBIfam" id="TIGR00229">
    <property type="entry name" value="sensory_box"/>
    <property type="match status" value="1"/>
</dbReference>
<evidence type="ECO:0000256" key="7">
    <source>
        <dbReference type="ARBA" id="ARBA00022840"/>
    </source>
</evidence>
<dbReference type="InterPro" id="IPR005330">
    <property type="entry name" value="MHYT_dom"/>
</dbReference>
<dbReference type="Gene3D" id="1.10.287.130">
    <property type="match status" value="1"/>
</dbReference>
<evidence type="ECO:0000256" key="5">
    <source>
        <dbReference type="ARBA" id="ARBA00022741"/>
    </source>
</evidence>
<dbReference type="PROSITE" id="PS50924">
    <property type="entry name" value="MHYT"/>
    <property type="match status" value="1"/>
</dbReference>
<dbReference type="Proteomes" id="UP001596108">
    <property type="component" value="Unassembled WGS sequence"/>
</dbReference>
<keyword evidence="6" id="KW-0418">Kinase</keyword>
<keyword evidence="3" id="KW-0597">Phosphoprotein</keyword>
<reference evidence="13" key="1">
    <citation type="journal article" date="2019" name="Int. J. Syst. Evol. Microbiol.">
        <title>The Global Catalogue of Microorganisms (GCM) 10K type strain sequencing project: providing services to taxonomists for standard genome sequencing and annotation.</title>
        <authorList>
            <consortium name="The Broad Institute Genomics Platform"/>
            <consortium name="The Broad Institute Genome Sequencing Center for Infectious Disease"/>
            <person name="Wu L."/>
            <person name="Ma J."/>
        </authorList>
    </citation>
    <scope>NUCLEOTIDE SEQUENCE [LARGE SCALE GENOMIC DNA]</scope>
    <source>
        <strain evidence="13">CGMCC 1.18578</strain>
    </source>
</reference>
<dbReference type="CDD" id="cd00082">
    <property type="entry name" value="HisKA"/>
    <property type="match status" value="1"/>
</dbReference>
<dbReference type="InterPro" id="IPR013767">
    <property type="entry name" value="PAS_fold"/>
</dbReference>
<evidence type="ECO:0000259" key="10">
    <source>
        <dbReference type="PROSITE" id="PS50109"/>
    </source>
</evidence>
<evidence type="ECO:0000313" key="12">
    <source>
        <dbReference type="EMBL" id="MFC5531526.1"/>
    </source>
</evidence>
<evidence type="ECO:0000256" key="4">
    <source>
        <dbReference type="ARBA" id="ARBA00022679"/>
    </source>
</evidence>
<dbReference type="GO" id="GO:0005524">
    <property type="term" value="F:ATP binding"/>
    <property type="evidence" value="ECO:0007669"/>
    <property type="project" value="UniProtKB-KW"/>
</dbReference>
<keyword evidence="4" id="KW-0808">Transferase</keyword>
<feature type="domain" description="MHYT" evidence="11">
    <location>
        <begin position="8"/>
        <end position="196"/>
    </location>
</feature>
<dbReference type="RefSeq" id="WP_378113485.1">
    <property type="nucleotide sequence ID" value="NZ_JBHSNC010000054.1"/>
</dbReference>
<dbReference type="SUPFAM" id="SSF55785">
    <property type="entry name" value="PYP-like sensor domain (PAS domain)"/>
    <property type="match status" value="1"/>
</dbReference>
<gene>
    <name evidence="12" type="ORF">ACFPQ4_19070</name>
</gene>
<dbReference type="InterPro" id="IPR000014">
    <property type="entry name" value="PAS"/>
</dbReference>
<keyword evidence="9" id="KW-1133">Transmembrane helix</keyword>
<comment type="caution">
    <text evidence="12">The sequence shown here is derived from an EMBL/GenBank/DDBJ whole genome shotgun (WGS) entry which is preliminary data.</text>
</comment>
<feature type="transmembrane region" description="Helical" evidence="9">
    <location>
        <begin position="138"/>
        <end position="158"/>
    </location>
</feature>
<dbReference type="Pfam" id="PF00989">
    <property type="entry name" value="PAS"/>
    <property type="match status" value="1"/>
</dbReference>
<evidence type="ECO:0000256" key="2">
    <source>
        <dbReference type="ARBA" id="ARBA00012438"/>
    </source>
</evidence>
<name>A0ABW0R2R9_9BACL</name>
<protein>
    <recommendedName>
        <fullName evidence="2">histidine kinase</fullName>
        <ecNumber evidence="2">2.7.13.3</ecNumber>
    </recommendedName>
</protein>
<feature type="transmembrane region" description="Helical" evidence="9">
    <location>
        <begin position="73"/>
        <end position="96"/>
    </location>
</feature>
<dbReference type="Gene3D" id="3.30.565.10">
    <property type="entry name" value="Histidine kinase-like ATPase, C-terminal domain"/>
    <property type="match status" value="1"/>
</dbReference>
<dbReference type="EC" id="2.7.13.3" evidence="2"/>
<dbReference type="Pfam" id="PF00512">
    <property type="entry name" value="HisKA"/>
    <property type="match status" value="1"/>
</dbReference>
<dbReference type="InterPro" id="IPR035965">
    <property type="entry name" value="PAS-like_dom_sf"/>
</dbReference>
<dbReference type="PRINTS" id="PR00344">
    <property type="entry name" value="BCTRLSENSOR"/>
</dbReference>
<proteinExistence type="predicted"/>
<evidence type="ECO:0000313" key="13">
    <source>
        <dbReference type="Proteomes" id="UP001596108"/>
    </source>
</evidence>
<feature type="domain" description="Histidine kinase" evidence="10">
    <location>
        <begin position="372"/>
        <end position="576"/>
    </location>
</feature>
<keyword evidence="13" id="KW-1185">Reference proteome</keyword>
<feature type="transmembrane region" description="Helical" evidence="9">
    <location>
        <begin position="6"/>
        <end position="32"/>
    </location>
</feature>
<dbReference type="InterPro" id="IPR036097">
    <property type="entry name" value="HisK_dim/P_sf"/>
</dbReference>
<dbReference type="PANTHER" id="PTHR43065">
    <property type="entry name" value="SENSOR HISTIDINE KINASE"/>
    <property type="match status" value="1"/>
</dbReference>
<comment type="catalytic activity">
    <reaction evidence="1">
        <text>ATP + protein L-histidine = ADP + protein N-phospho-L-histidine.</text>
        <dbReference type="EC" id="2.7.13.3"/>
    </reaction>
</comment>
<evidence type="ECO:0000256" key="8">
    <source>
        <dbReference type="ARBA" id="ARBA00023012"/>
    </source>
</evidence>
<feature type="transmembrane region" description="Helical" evidence="9">
    <location>
        <begin position="103"/>
        <end position="126"/>
    </location>
</feature>
<dbReference type="InterPro" id="IPR036890">
    <property type="entry name" value="HATPase_C_sf"/>
</dbReference>
<dbReference type="InterPro" id="IPR003594">
    <property type="entry name" value="HATPase_dom"/>
</dbReference>
<evidence type="ECO:0000256" key="6">
    <source>
        <dbReference type="ARBA" id="ARBA00022777"/>
    </source>
</evidence>
<dbReference type="PROSITE" id="PS50109">
    <property type="entry name" value="HIS_KIN"/>
    <property type="match status" value="1"/>
</dbReference>
<dbReference type="CDD" id="cd00130">
    <property type="entry name" value="PAS"/>
    <property type="match status" value="1"/>
</dbReference>
<organism evidence="12 13">
    <name type="scientific">Cohnella yongneupensis</name>
    <dbReference type="NCBI Taxonomy" id="425006"/>
    <lineage>
        <taxon>Bacteria</taxon>
        <taxon>Bacillati</taxon>
        <taxon>Bacillota</taxon>
        <taxon>Bacilli</taxon>
        <taxon>Bacillales</taxon>
        <taxon>Paenibacillaceae</taxon>
        <taxon>Cohnella</taxon>
    </lineage>
</organism>
<evidence type="ECO:0000256" key="3">
    <source>
        <dbReference type="ARBA" id="ARBA00022553"/>
    </source>
</evidence>
<dbReference type="EMBL" id="JBHSNC010000054">
    <property type="protein sequence ID" value="MFC5531526.1"/>
    <property type="molecule type" value="Genomic_DNA"/>
</dbReference>
<keyword evidence="9" id="KW-0812">Transmembrane</keyword>